<dbReference type="RefSeq" id="WP_072761083.1">
    <property type="nucleotide sequence ID" value="NZ_FRDJ01000020.1"/>
</dbReference>
<dbReference type="GO" id="GO:0000271">
    <property type="term" value="P:polysaccharide biosynthetic process"/>
    <property type="evidence" value="ECO:0007669"/>
    <property type="project" value="TreeGrafter"/>
</dbReference>
<evidence type="ECO:0000313" key="4">
    <source>
        <dbReference type="EMBL" id="SHN70227.1"/>
    </source>
</evidence>
<accession>A0A1M7THM4</accession>
<dbReference type="EMBL" id="FRDJ01000020">
    <property type="protein sequence ID" value="SHN70227.1"/>
    <property type="molecule type" value="Genomic_DNA"/>
</dbReference>
<evidence type="ECO:0000256" key="1">
    <source>
        <dbReference type="PIRSR" id="PIRSR000390-1"/>
    </source>
</evidence>
<evidence type="ECO:0000256" key="2">
    <source>
        <dbReference type="PIRSR" id="PIRSR000390-2"/>
    </source>
</evidence>
<feature type="modified residue" description="N6-(pyridoxal phosphate)lysine" evidence="2">
    <location>
        <position position="183"/>
    </location>
</feature>
<dbReference type="Pfam" id="PF01041">
    <property type="entry name" value="DegT_DnrJ_EryC1"/>
    <property type="match status" value="1"/>
</dbReference>
<dbReference type="PANTHER" id="PTHR30244:SF34">
    <property type="entry name" value="DTDP-4-AMINO-4,6-DIDEOXYGALACTOSE TRANSAMINASE"/>
    <property type="match status" value="1"/>
</dbReference>
<dbReference type="AlphaFoldDB" id="A0A1M7THM4"/>
<evidence type="ECO:0000313" key="5">
    <source>
        <dbReference type="Proteomes" id="UP000184207"/>
    </source>
</evidence>
<gene>
    <name evidence="4" type="ORF">SAMN02745226_02003</name>
</gene>
<organism evidence="4 5">
    <name type="scientific">Fervidobacterium gondwanense DSM 13020</name>
    <dbReference type="NCBI Taxonomy" id="1121883"/>
    <lineage>
        <taxon>Bacteria</taxon>
        <taxon>Thermotogati</taxon>
        <taxon>Thermotogota</taxon>
        <taxon>Thermotogae</taxon>
        <taxon>Thermotogales</taxon>
        <taxon>Fervidobacteriaceae</taxon>
        <taxon>Fervidobacterium</taxon>
    </lineage>
</organism>
<dbReference type="OrthoDB" id="9810913at2"/>
<dbReference type="Gene3D" id="3.90.1150.10">
    <property type="entry name" value="Aspartate Aminotransferase, domain 1"/>
    <property type="match status" value="1"/>
</dbReference>
<proteinExistence type="inferred from homology"/>
<dbReference type="Gene3D" id="3.40.640.10">
    <property type="entry name" value="Type I PLP-dependent aspartate aminotransferase-like (Major domain)"/>
    <property type="match status" value="1"/>
</dbReference>
<dbReference type="CDD" id="cd00616">
    <property type="entry name" value="AHBA_syn"/>
    <property type="match status" value="1"/>
</dbReference>
<feature type="active site" description="Proton acceptor" evidence="1">
    <location>
        <position position="183"/>
    </location>
</feature>
<dbReference type="InterPro" id="IPR015424">
    <property type="entry name" value="PyrdxlP-dep_Trfase"/>
</dbReference>
<dbReference type="InterPro" id="IPR000653">
    <property type="entry name" value="DegT/StrS_aminotransferase"/>
</dbReference>
<dbReference type="InterPro" id="IPR015422">
    <property type="entry name" value="PyrdxlP-dep_Trfase_small"/>
</dbReference>
<keyword evidence="2 3" id="KW-0663">Pyridoxal phosphate</keyword>
<comment type="similarity">
    <text evidence="3">Belongs to the DegT/DnrJ/EryC1 family.</text>
</comment>
<sequence>MRVRLSMPCIADKEELLNNFRKILDSGYFVQGEQVRIFEEKLKEYLGTKYCIAVSSGTAALHLALLALNIHEGDEVIVPSFTFPATVNVIELVKAKPVFVDVDLDTYNINVKQIESKITSKTKAIMPVHLFGNPAEMDVILEIAKKYELKVIEDAAGALGSLYKGRKCGTIGDIGCFSFHPRKVITTAEGGLVVTNDDEIARKIFALRNHGFFQVGNNREFLMPGLNYRMNEFEAALGIVQMEKLDEMVSQRIKIANEYMKRLEKIKGLSLQKTTDDCVNSYQAFVVMHNAFTNSEIIQKLSRYGIETTVGAFAVHELSYYKDIYRCSSEDFPNAKVLHDKAFAIPIYNDMVMEEIEYVVESLERMIFNEDRE</sequence>
<keyword evidence="5" id="KW-1185">Reference proteome</keyword>
<name>A0A1M7THM4_FERGO</name>
<protein>
    <submittedName>
        <fullName evidence="4">dTDP-4-amino-4,6-dideoxygalactose transaminase</fullName>
    </submittedName>
</protein>
<dbReference type="SUPFAM" id="SSF53383">
    <property type="entry name" value="PLP-dependent transferases"/>
    <property type="match status" value="1"/>
</dbReference>
<reference evidence="5" key="1">
    <citation type="submission" date="2016-12" db="EMBL/GenBank/DDBJ databases">
        <authorList>
            <person name="Varghese N."/>
            <person name="Submissions S."/>
        </authorList>
    </citation>
    <scope>NUCLEOTIDE SEQUENCE [LARGE SCALE GENOMIC DNA]</scope>
    <source>
        <strain evidence="5">DSM 13020</strain>
    </source>
</reference>
<dbReference type="GO" id="GO:0030170">
    <property type="term" value="F:pyridoxal phosphate binding"/>
    <property type="evidence" value="ECO:0007669"/>
    <property type="project" value="TreeGrafter"/>
</dbReference>
<dbReference type="InterPro" id="IPR015421">
    <property type="entry name" value="PyrdxlP-dep_Trfase_major"/>
</dbReference>
<evidence type="ECO:0000256" key="3">
    <source>
        <dbReference type="RuleBase" id="RU004508"/>
    </source>
</evidence>
<dbReference type="PIRSF" id="PIRSF000390">
    <property type="entry name" value="PLP_StrS"/>
    <property type="match status" value="1"/>
</dbReference>
<dbReference type="GO" id="GO:0008483">
    <property type="term" value="F:transaminase activity"/>
    <property type="evidence" value="ECO:0007669"/>
    <property type="project" value="TreeGrafter"/>
</dbReference>
<dbReference type="Proteomes" id="UP000184207">
    <property type="component" value="Unassembled WGS sequence"/>
</dbReference>
<dbReference type="STRING" id="1121883.SAMN02745226_02003"/>
<dbReference type="PANTHER" id="PTHR30244">
    <property type="entry name" value="TRANSAMINASE"/>
    <property type="match status" value="1"/>
</dbReference>